<dbReference type="Proteomes" id="UP000682877">
    <property type="component" value="Chromosome 3"/>
</dbReference>
<gene>
    <name evidence="2" type="ORF">AARE701A_LOCUS8503</name>
</gene>
<evidence type="ECO:0000256" key="1">
    <source>
        <dbReference type="SAM" id="MobiDB-lite"/>
    </source>
</evidence>
<organism evidence="2 3">
    <name type="scientific">Arabidopsis arenosa</name>
    <name type="common">Sand rock-cress</name>
    <name type="synonym">Cardaminopsis arenosa</name>
    <dbReference type="NCBI Taxonomy" id="38785"/>
    <lineage>
        <taxon>Eukaryota</taxon>
        <taxon>Viridiplantae</taxon>
        <taxon>Streptophyta</taxon>
        <taxon>Embryophyta</taxon>
        <taxon>Tracheophyta</taxon>
        <taxon>Spermatophyta</taxon>
        <taxon>Magnoliopsida</taxon>
        <taxon>eudicotyledons</taxon>
        <taxon>Gunneridae</taxon>
        <taxon>Pentapetalae</taxon>
        <taxon>rosids</taxon>
        <taxon>malvids</taxon>
        <taxon>Brassicales</taxon>
        <taxon>Brassicaceae</taxon>
        <taxon>Camelineae</taxon>
        <taxon>Arabidopsis</taxon>
    </lineage>
</organism>
<name>A0A8S2A7A8_ARAAE</name>
<feature type="region of interest" description="Disordered" evidence="1">
    <location>
        <begin position="1"/>
        <end position="27"/>
    </location>
</feature>
<proteinExistence type="predicted"/>
<evidence type="ECO:0000313" key="2">
    <source>
        <dbReference type="EMBL" id="CAE5980058.1"/>
    </source>
</evidence>
<dbReference type="EMBL" id="LR999453">
    <property type="protein sequence ID" value="CAE5980058.1"/>
    <property type="molecule type" value="Genomic_DNA"/>
</dbReference>
<feature type="compositionally biased region" description="Polar residues" evidence="1">
    <location>
        <begin position="1"/>
        <end position="12"/>
    </location>
</feature>
<reference evidence="2" key="1">
    <citation type="submission" date="2021-01" db="EMBL/GenBank/DDBJ databases">
        <authorList>
            <person name="Bezrukov I."/>
        </authorList>
    </citation>
    <scope>NUCLEOTIDE SEQUENCE</scope>
</reference>
<keyword evidence="3" id="KW-1185">Reference proteome</keyword>
<accession>A0A8S2A7A8</accession>
<evidence type="ECO:0000313" key="3">
    <source>
        <dbReference type="Proteomes" id="UP000682877"/>
    </source>
</evidence>
<sequence>MVESPAQGQQFLSRKRTEKLKDRNGIFQRSGAEKGQVASDYFQDLFKSSNLGSFQEWFQGFIPKVSNEMNSGLTATVTTEEIKEAVFSIKADSAFEFDLFT</sequence>
<protein>
    <submittedName>
        <fullName evidence="2">Uncharacterized protein</fullName>
    </submittedName>
</protein>
<dbReference type="AlphaFoldDB" id="A0A8S2A7A8"/>